<dbReference type="InterPro" id="IPR036965">
    <property type="entry name" value="Terpene_synth_N_sf"/>
</dbReference>
<dbReference type="GO" id="GO:0000287">
    <property type="term" value="F:magnesium ion binding"/>
    <property type="evidence" value="ECO:0007669"/>
    <property type="project" value="InterPro"/>
</dbReference>
<dbReference type="SUPFAM" id="SSF48576">
    <property type="entry name" value="Terpenoid synthases"/>
    <property type="match status" value="1"/>
</dbReference>
<evidence type="ECO:0000256" key="3">
    <source>
        <dbReference type="ARBA" id="ARBA00006333"/>
    </source>
</evidence>
<dbReference type="Pfam" id="PF01397">
    <property type="entry name" value="Terpene_synth"/>
    <property type="match status" value="1"/>
</dbReference>
<dbReference type="InterPro" id="IPR008949">
    <property type="entry name" value="Isoprenoid_synthase_dom_sf"/>
</dbReference>
<evidence type="ECO:0000256" key="6">
    <source>
        <dbReference type="ARBA" id="ARBA00023239"/>
    </source>
</evidence>
<dbReference type="SFLD" id="SFLDG01014">
    <property type="entry name" value="Terpene_Cyclase_Like_1_N-term"/>
    <property type="match status" value="1"/>
</dbReference>
<dbReference type="EMBL" id="KC702399">
    <property type="protein sequence ID" value="AGN70886.1"/>
    <property type="molecule type" value="mRNA"/>
</dbReference>
<dbReference type="Gene3D" id="1.10.600.10">
    <property type="entry name" value="Farnesyl Diphosphate Synthase"/>
    <property type="match status" value="1"/>
</dbReference>
<dbReference type="SUPFAM" id="SSF48239">
    <property type="entry name" value="Terpenoid cyclases/Protein prenyltransferases"/>
    <property type="match status" value="2"/>
</dbReference>
<organism evidence="13">
    <name type="scientific">Grindelia hirsutula</name>
    <dbReference type="NCBI Taxonomy" id="1114741"/>
    <lineage>
        <taxon>Eukaryota</taxon>
        <taxon>Viridiplantae</taxon>
        <taxon>Streptophyta</taxon>
        <taxon>Embryophyta</taxon>
        <taxon>Tracheophyta</taxon>
        <taxon>Spermatophyta</taxon>
        <taxon>Magnoliopsida</taxon>
        <taxon>eudicotyledons</taxon>
        <taxon>Gunneridae</taxon>
        <taxon>Pentapetalae</taxon>
        <taxon>asterids</taxon>
        <taxon>campanulids</taxon>
        <taxon>Asterales</taxon>
        <taxon>Asteraceae</taxon>
        <taxon>Asteroideae</taxon>
        <taxon>Astereae</taxon>
        <taxon>North American clade</taxon>
        <taxon>Machaerantherinae</taxon>
        <taxon>Grindelia</taxon>
    </lineage>
</organism>
<accession>R9UM72</accession>
<evidence type="ECO:0000256" key="10">
    <source>
        <dbReference type="ARBA" id="ARBA00066670"/>
    </source>
</evidence>
<comment type="cofactor">
    <cofactor evidence="1">
        <name>Mg(2+)</name>
        <dbReference type="ChEBI" id="CHEBI:18420"/>
    </cofactor>
</comment>
<dbReference type="InterPro" id="IPR008930">
    <property type="entry name" value="Terpenoid_cyclase/PrenylTrfase"/>
</dbReference>
<evidence type="ECO:0000256" key="7">
    <source>
        <dbReference type="ARBA" id="ARBA00037909"/>
    </source>
</evidence>
<evidence type="ECO:0000259" key="11">
    <source>
        <dbReference type="Pfam" id="PF01397"/>
    </source>
</evidence>
<feature type="domain" description="Terpene synthase metal-binding" evidence="12">
    <location>
        <begin position="511"/>
        <end position="748"/>
    </location>
</feature>
<evidence type="ECO:0000256" key="9">
    <source>
        <dbReference type="ARBA" id="ARBA00057365"/>
    </source>
</evidence>
<evidence type="ECO:0000313" key="13">
    <source>
        <dbReference type="EMBL" id="AGN70886.1"/>
    </source>
</evidence>
<dbReference type="SMR" id="R9UM72"/>
<evidence type="ECO:0000256" key="4">
    <source>
        <dbReference type="ARBA" id="ARBA00022723"/>
    </source>
</evidence>
<dbReference type="PANTHER" id="PTHR31739">
    <property type="entry name" value="ENT-COPALYL DIPHOSPHATE SYNTHASE, CHLOROPLASTIC"/>
    <property type="match status" value="1"/>
</dbReference>
<dbReference type="GO" id="GO:0009686">
    <property type="term" value="P:gibberellin biosynthetic process"/>
    <property type="evidence" value="ECO:0007669"/>
    <property type="project" value="TreeGrafter"/>
</dbReference>
<comment type="similarity">
    <text evidence="3">Belongs to the terpene synthase family.</text>
</comment>
<comment type="pathway">
    <text evidence="2">Hormone biosynthesis.</text>
</comment>
<dbReference type="FunFam" id="1.50.10.130:FF:000002">
    <property type="entry name" value="Ent-copalyl diphosphate synthase, chloroplastic"/>
    <property type="match status" value="1"/>
</dbReference>
<dbReference type="GO" id="GO:0009899">
    <property type="term" value="F:ent-kaurene synthase activity"/>
    <property type="evidence" value="ECO:0007669"/>
    <property type="project" value="UniProtKB-EC"/>
</dbReference>
<name>R9UM72_9ASTR</name>
<keyword evidence="4" id="KW-0479">Metal-binding</keyword>
<keyword evidence="6" id="KW-0456">Lyase</keyword>
<dbReference type="AlphaFoldDB" id="R9UM72"/>
<evidence type="ECO:0000256" key="8">
    <source>
        <dbReference type="ARBA" id="ARBA00050853"/>
    </source>
</evidence>
<evidence type="ECO:0000256" key="1">
    <source>
        <dbReference type="ARBA" id="ARBA00001946"/>
    </source>
</evidence>
<comment type="pathway">
    <text evidence="7">Plant hormone biosynthesis; gibberellin biosynthesis.</text>
</comment>
<evidence type="ECO:0000256" key="5">
    <source>
        <dbReference type="ARBA" id="ARBA00022842"/>
    </source>
</evidence>
<keyword evidence="5" id="KW-0460">Magnesium</keyword>
<dbReference type="Gene3D" id="1.50.10.160">
    <property type="match status" value="1"/>
</dbReference>
<evidence type="ECO:0000256" key="2">
    <source>
        <dbReference type="ARBA" id="ARBA00004972"/>
    </source>
</evidence>
<dbReference type="EC" id="4.2.3.19" evidence="10"/>
<dbReference type="InterPro" id="IPR001906">
    <property type="entry name" value="Terpene_synth_N"/>
</dbReference>
<dbReference type="FunFam" id="1.10.600.10:FF:000005">
    <property type="entry name" value="Ent-kaur-16-ene synthase, chloroplastic"/>
    <property type="match status" value="1"/>
</dbReference>
<reference evidence="13" key="1">
    <citation type="journal article" date="2013" name="Plant Physiol.">
        <title>Gene discovery of modular diterpene metabolism in nonmodel systems.</title>
        <authorList>
            <person name="Zerbe P."/>
            <person name="Hamberger B."/>
            <person name="Yuen M.M."/>
            <person name="Chiang A."/>
            <person name="Sandhu H.K."/>
            <person name="Madilao L.L."/>
            <person name="Nguyen A."/>
            <person name="Hamberger B."/>
            <person name="Bach S.S."/>
            <person name="Bohlmann J."/>
        </authorList>
    </citation>
    <scope>NUCLEOTIDE SEQUENCE</scope>
</reference>
<comment type="catalytic activity">
    <reaction evidence="8">
        <text>ent-copalyl diphosphate = ent-kaur-16-ene + diphosphate</text>
        <dbReference type="Rhea" id="RHEA:22220"/>
        <dbReference type="ChEBI" id="CHEBI:15415"/>
        <dbReference type="ChEBI" id="CHEBI:33019"/>
        <dbReference type="ChEBI" id="CHEBI:58553"/>
        <dbReference type="EC" id="4.2.3.19"/>
    </reaction>
    <physiologicalReaction direction="left-to-right" evidence="8">
        <dbReference type="Rhea" id="RHEA:22221"/>
    </physiologicalReaction>
</comment>
<dbReference type="CDD" id="cd00684">
    <property type="entry name" value="Terpene_cyclase_plant_C1"/>
    <property type="match status" value="1"/>
</dbReference>
<proteinExistence type="evidence at transcript level"/>
<dbReference type="InterPro" id="IPR005630">
    <property type="entry name" value="Terpene_synthase_metal-bd"/>
</dbReference>
<dbReference type="GO" id="GO:0009507">
    <property type="term" value="C:chloroplast"/>
    <property type="evidence" value="ECO:0007669"/>
    <property type="project" value="TreeGrafter"/>
</dbReference>
<dbReference type="PANTHER" id="PTHR31739:SF3">
    <property type="entry name" value="ENT-KAUR-16-ENE SYNTHASE, CHLOROPLASTIC"/>
    <property type="match status" value="1"/>
</dbReference>
<comment type="function">
    <text evidence="9">Involved in the biosynthesis of ent-kaurene diterpenoids natural products such as oridonin, miltiradiene, eriocalyxin B and nezukol, known to exhibit antitumor, anti-inflammatory and antibacterial activities, and in the production of gibberellins phytohormones. Catalyzes the conversion of ent-copalyl diphosphate (ent-CPP) to ent-kaurene.</text>
</comment>
<feature type="domain" description="Terpene synthase N-terminal" evidence="11">
    <location>
        <begin position="239"/>
        <end position="440"/>
    </location>
</feature>
<protein>
    <recommendedName>
        <fullName evidence="10">ent-kaurene synthase</fullName>
        <ecNumber evidence="10">4.2.3.19</ecNumber>
    </recommendedName>
</protein>
<dbReference type="GO" id="GO:0033332">
    <property type="term" value="P:ent-kaurene biosynthetic process"/>
    <property type="evidence" value="ECO:0007669"/>
    <property type="project" value="UniProtKB-ARBA"/>
</dbReference>
<evidence type="ECO:0000259" key="12">
    <source>
        <dbReference type="Pfam" id="PF03936"/>
    </source>
</evidence>
<dbReference type="Gene3D" id="1.50.10.130">
    <property type="entry name" value="Terpene synthase, N-terminal domain"/>
    <property type="match status" value="1"/>
</dbReference>
<sequence length="818" mass="93281">MMLLSSSSSWFTVVPSSHKSRRLLYYYMDPSILEQPQYYPSTHICKASSRNGQANQTVLSLDATKEGIRKLFNNVDYSISAYDTAWVAMVPSPNSPISPCFPDCLKWLLDNQHKDGSWGLCYDYPLLLKDSLSSTLAGIVALKRWNVGEDQIKKGLHFIESNCASATDMNQTSPFGFEIIFPHMLQCAKDLNIKLPFKQIDLSLMLNRRELELRRCFAEDIKGYLAYISEGLGNLYDHDMVMKYQMKNGSILNSPSATSAVLIRHQNVRCMNYLSQLLEKFGNSVPTLYPHGLYVRLCMVDALKRLGITRHFRMEIQDVLDQTYRCWVQNDEQIFMDVATCALAFRVLRTNGYDVSSDPLAEMTKMAGASMNSHNYTEAFKGVYAALEVYRATHVIHEDVLSFEDERLRSKKFLQKIISTTTVPSNRHSEFIHEEVDNALKFPFNGCLERISTRRNIEHYNVDNTRIWKTAYRSPNIANEGYLRLAVEDFNTTQSIYRAEVQSLERWMEENKLNNLKFARQNSAYCYFSVAATLSSPQLSDARISWAKNSILVTIVDDFFDVGGSMDEFANLIQCVERWEVNVDTDCISNEVRIIFLAIKDIVCWSGDAAFERQGRDVKCHVIEIWLRMLKNMWKEAIWVSDAGVPTINEYMENGYVTIGIGPTLLPALYFVGPSLSQEIVQSSEYEKLFELVSTQGRLLNDIQTFKRELKVGKLNAVPLHMIHGKTGITEEEVVDDIKMVIEKKRRELLKLVMEAEGSVVPRACKDAFWDMSNVLNLFYATDDGFSGSAILDIVQDVIYKPISIPPAAGHAHSTFQL</sequence>
<dbReference type="InterPro" id="IPR044814">
    <property type="entry name" value="Terpene_cyclase_plant_C1"/>
</dbReference>
<dbReference type="Pfam" id="PF03936">
    <property type="entry name" value="Terpene_synth_C"/>
    <property type="match status" value="1"/>
</dbReference>
<dbReference type="InterPro" id="IPR050148">
    <property type="entry name" value="Terpene_synthase-like"/>
</dbReference>